<protein>
    <submittedName>
        <fullName evidence="2">Uncharacterized protein</fullName>
    </submittedName>
</protein>
<gene>
    <name evidence="2" type="ORF">BK022_11870</name>
</gene>
<dbReference type="EMBL" id="MNAO01000122">
    <property type="protein sequence ID" value="OHV16484.1"/>
    <property type="molecule type" value="Genomic_DNA"/>
</dbReference>
<evidence type="ECO:0000256" key="1">
    <source>
        <dbReference type="SAM" id="Phobius"/>
    </source>
</evidence>
<organism evidence="2 3">
    <name type="scientific">Methylorubrum extorquens</name>
    <name type="common">Methylobacterium dichloromethanicum</name>
    <name type="synonym">Methylobacterium extorquens</name>
    <dbReference type="NCBI Taxonomy" id="408"/>
    <lineage>
        <taxon>Bacteria</taxon>
        <taxon>Pseudomonadati</taxon>
        <taxon>Pseudomonadota</taxon>
        <taxon>Alphaproteobacteria</taxon>
        <taxon>Hyphomicrobiales</taxon>
        <taxon>Methylobacteriaceae</taxon>
        <taxon>Methylorubrum</taxon>
    </lineage>
</organism>
<evidence type="ECO:0000313" key="3">
    <source>
        <dbReference type="Proteomes" id="UP000180215"/>
    </source>
</evidence>
<comment type="caution">
    <text evidence="2">The sequence shown here is derived from an EMBL/GenBank/DDBJ whole genome shotgun (WGS) entry which is preliminary data.</text>
</comment>
<keyword evidence="1" id="KW-0812">Transmembrane</keyword>
<sequence length="145" mass="15813">MTPDSTTPDAAALRLDHSSVEELNLALRHYRRLMIRLPLILVLGFAAAIGLSYLGTALSPPYGVYILGWDLLTWGLLGVLAVLFAEFWWEGRQIGRALNSVEMQSAPIASLLGGQALIGERAREHGMKPGPFNGPLRPITKRQPG</sequence>
<feature type="transmembrane region" description="Helical" evidence="1">
    <location>
        <begin position="33"/>
        <end position="54"/>
    </location>
</feature>
<evidence type="ECO:0000313" key="2">
    <source>
        <dbReference type="EMBL" id="OHV16484.1"/>
    </source>
</evidence>
<feature type="transmembrane region" description="Helical" evidence="1">
    <location>
        <begin position="66"/>
        <end position="89"/>
    </location>
</feature>
<dbReference type="Proteomes" id="UP000180215">
    <property type="component" value="Unassembled WGS sequence"/>
</dbReference>
<name>A0A1S1P964_METEX</name>
<dbReference type="AlphaFoldDB" id="A0A1S1P964"/>
<proteinExistence type="predicted"/>
<reference evidence="2 3" key="1">
    <citation type="submission" date="2016-10" db="EMBL/GenBank/DDBJ databases">
        <title>Draft genome sequence of Methylobacterium extorquens CP3, a seed endophyte of Crotalaria pumila with plant growth-promoting and metal tolerance properties.</title>
        <authorList>
            <person name="Sanchez-Lopez A.S."/>
            <person name="Van Hamme J.D."/>
            <person name="Thijs S."/>
            <person name="Mcammond B.M."/>
            <person name="Stevens V."/>
            <person name="Gonzalez-Chavez M.D.C."/>
            <person name="Vangronsveld J."/>
        </authorList>
    </citation>
    <scope>NUCLEOTIDE SEQUENCE [LARGE SCALE GENOMIC DNA]</scope>
    <source>
        <strain evidence="2 3">CP3</strain>
    </source>
</reference>
<keyword evidence="1" id="KW-0472">Membrane</keyword>
<keyword evidence="1" id="KW-1133">Transmembrane helix</keyword>
<accession>A0A1S1P964</accession>